<dbReference type="SUPFAM" id="SSF51735">
    <property type="entry name" value="NAD(P)-binding Rossmann-fold domains"/>
    <property type="match status" value="1"/>
</dbReference>
<dbReference type="Pfam" id="PF01408">
    <property type="entry name" value="GFO_IDH_MocA"/>
    <property type="match status" value="1"/>
</dbReference>
<gene>
    <name evidence="4" type="ORF">GCM10023169_28150</name>
</gene>
<reference evidence="5" key="1">
    <citation type="journal article" date="2019" name="Int. J. Syst. Evol. Microbiol.">
        <title>The Global Catalogue of Microorganisms (GCM) 10K type strain sequencing project: providing services to taxonomists for standard genome sequencing and annotation.</title>
        <authorList>
            <consortium name="The Broad Institute Genomics Platform"/>
            <consortium name="The Broad Institute Genome Sequencing Center for Infectious Disease"/>
            <person name="Wu L."/>
            <person name="Ma J."/>
        </authorList>
    </citation>
    <scope>NUCLEOTIDE SEQUENCE [LARGE SCALE GENOMIC DNA]</scope>
    <source>
        <strain evidence="5">JCM 17810</strain>
    </source>
</reference>
<dbReference type="SUPFAM" id="SSF55347">
    <property type="entry name" value="Glyceraldehyde-3-phosphate dehydrogenase-like, C-terminal domain"/>
    <property type="match status" value="1"/>
</dbReference>
<evidence type="ECO:0008006" key="6">
    <source>
        <dbReference type="Google" id="ProtNLM"/>
    </source>
</evidence>
<proteinExistence type="predicted"/>
<dbReference type="PANTHER" id="PTHR43377:SF1">
    <property type="entry name" value="BILIVERDIN REDUCTASE A"/>
    <property type="match status" value="1"/>
</dbReference>
<accession>A0ABP8LF70</accession>
<keyword evidence="1" id="KW-0520">NAD</keyword>
<dbReference type="EMBL" id="BAABGN010000012">
    <property type="protein sequence ID" value="GAA4427792.1"/>
    <property type="molecule type" value="Genomic_DNA"/>
</dbReference>
<feature type="domain" description="Gfo/Idh/MocA-like oxidoreductase N-terminal" evidence="2">
    <location>
        <begin position="3"/>
        <end position="122"/>
    </location>
</feature>
<protein>
    <recommendedName>
        <fullName evidence="6">Gfo/Idh/MocA family oxidoreductase</fullName>
    </recommendedName>
</protein>
<dbReference type="InterPro" id="IPR055170">
    <property type="entry name" value="GFO_IDH_MocA-like_dom"/>
</dbReference>
<evidence type="ECO:0000313" key="4">
    <source>
        <dbReference type="EMBL" id="GAA4427792.1"/>
    </source>
</evidence>
<dbReference type="Gene3D" id="3.40.50.720">
    <property type="entry name" value="NAD(P)-binding Rossmann-like Domain"/>
    <property type="match status" value="1"/>
</dbReference>
<organism evidence="4 5">
    <name type="scientific">Georgenia halophila</name>
    <dbReference type="NCBI Taxonomy" id="620889"/>
    <lineage>
        <taxon>Bacteria</taxon>
        <taxon>Bacillati</taxon>
        <taxon>Actinomycetota</taxon>
        <taxon>Actinomycetes</taxon>
        <taxon>Micrococcales</taxon>
        <taxon>Bogoriellaceae</taxon>
        <taxon>Georgenia</taxon>
    </lineage>
</organism>
<evidence type="ECO:0000259" key="3">
    <source>
        <dbReference type="Pfam" id="PF22725"/>
    </source>
</evidence>
<dbReference type="InterPro" id="IPR000683">
    <property type="entry name" value="Gfo/Idh/MocA-like_OxRdtase_N"/>
</dbReference>
<dbReference type="InterPro" id="IPR051450">
    <property type="entry name" value="Gfo/Idh/MocA_Oxidoreductases"/>
</dbReference>
<comment type="caution">
    <text evidence="4">The sequence shown here is derived from an EMBL/GenBank/DDBJ whole genome shotgun (WGS) entry which is preliminary data.</text>
</comment>
<sequence>MSVRVAVVGAGWWASNHHVPSLAAYGPAELVALCDEDRGRAAEVAHEHGVPEVVTDVDELLRVGADAVVIATPHVTHHDLAAPLLDAGVHVLVEKPLTTRATDAFDLVRRAERSGAHLAVGYTDQHAPTASRVRDAVRRDIGDLVQVMAEFSSGTAGLFARAEADSAEVTSARAGSDDGEPHDQHPRTYGAAMGGGQAHTQLTHVMGMVCWTTGREVREVAAFVDHRGREVDVDDAAAFRLVGGGTGVVTSTGMAGEAGAERRHVRYLGTRGSVDHDMTSGEATVRCVDGTTAHLSPPPEEPGRRTWAPARALVDLVRGDGENLAPGGAGAATTAFVEAMLLATETRKVVDVPRLP</sequence>
<dbReference type="Proteomes" id="UP001500622">
    <property type="component" value="Unassembled WGS sequence"/>
</dbReference>
<feature type="domain" description="GFO/IDH/MocA-like oxidoreductase" evidence="3">
    <location>
        <begin position="168"/>
        <end position="274"/>
    </location>
</feature>
<evidence type="ECO:0000259" key="2">
    <source>
        <dbReference type="Pfam" id="PF01408"/>
    </source>
</evidence>
<dbReference type="InterPro" id="IPR036291">
    <property type="entry name" value="NAD(P)-bd_dom_sf"/>
</dbReference>
<dbReference type="PANTHER" id="PTHR43377">
    <property type="entry name" value="BILIVERDIN REDUCTASE A"/>
    <property type="match status" value="1"/>
</dbReference>
<keyword evidence="5" id="KW-1185">Reference proteome</keyword>
<dbReference type="RefSeq" id="WP_345216910.1">
    <property type="nucleotide sequence ID" value="NZ_BAABGN010000012.1"/>
</dbReference>
<dbReference type="Gene3D" id="3.30.360.10">
    <property type="entry name" value="Dihydrodipicolinate Reductase, domain 2"/>
    <property type="match status" value="1"/>
</dbReference>
<name>A0ABP8LF70_9MICO</name>
<dbReference type="Pfam" id="PF22725">
    <property type="entry name" value="GFO_IDH_MocA_C3"/>
    <property type="match status" value="1"/>
</dbReference>
<evidence type="ECO:0000256" key="1">
    <source>
        <dbReference type="ARBA" id="ARBA00023027"/>
    </source>
</evidence>
<evidence type="ECO:0000313" key="5">
    <source>
        <dbReference type="Proteomes" id="UP001500622"/>
    </source>
</evidence>